<gene>
    <name evidence="1" type="ORF">OFLC_LOCUS7133</name>
</gene>
<evidence type="ECO:0000313" key="3">
    <source>
        <dbReference type="WBParaSite" id="OFLC_0000713201-mRNA-1"/>
    </source>
</evidence>
<proteinExistence type="predicted"/>
<name>A0A183HI21_9BILA</name>
<protein>
    <submittedName>
        <fullName evidence="3">Ovule protein</fullName>
    </submittedName>
</protein>
<organism evidence="3">
    <name type="scientific">Onchocerca flexuosa</name>
    <dbReference type="NCBI Taxonomy" id="387005"/>
    <lineage>
        <taxon>Eukaryota</taxon>
        <taxon>Metazoa</taxon>
        <taxon>Ecdysozoa</taxon>
        <taxon>Nematoda</taxon>
        <taxon>Chromadorea</taxon>
        <taxon>Rhabditida</taxon>
        <taxon>Spirurina</taxon>
        <taxon>Spiruromorpha</taxon>
        <taxon>Filarioidea</taxon>
        <taxon>Onchocercidae</taxon>
        <taxon>Onchocerca</taxon>
    </lineage>
</organism>
<sequence length="78" mass="9728">MFMTGSVVLVVQQVQFHIFHQTNEFSLFLKHPQKNWLVKMMKKMREIMKFWMQSKTIHRKNWRILYHNLVRHQSQKLT</sequence>
<dbReference type="EMBL" id="UZAJ01007237">
    <property type="protein sequence ID" value="VDO49477.1"/>
    <property type="molecule type" value="Genomic_DNA"/>
</dbReference>
<reference evidence="1 2" key="2">
    <citation type="submission" date="2018-11" db="EMBL/GenBank/DDBJ databases">
        <authorList>
            <consortium name="Pathogen Informatics"/>
        </authorList>
    </citation>
    <scope>NUCLEOTIDE SEQUENCE [LARGE SCALE GENOMIC DNA]</scope>
</reference>
<accession>A0A183HI21</accession>
<evidence type="ECO:0000313" key="1">
    <source>
        <dbReference type="EMBL" id="VDO49477.1"/>
    </source>
</evidence>
<dbReference type="AlphaFoldDB" id="A0A183HI21"/>
<dbReference type="Proteomes" id="UP000267606">
    <property type="component" value="Unassembled WGS sequence"/>
</dbReference>
<reference evidence="3" key="1">
    <citation type="submission" date="2016-06" db="UniProtKB">
        <authorList>
            <consortium name="WormBaseParasite"/>
        </authorList>
    </citation>
    <scope>IDENTIFICATION</scope>
</reference>
<keyword evidence="2" id="KW-1185">Reference proteome</keyword>
<evidence type="ECO:0000313" key="2">
    <source>
        <dbReference type="Proteomes" id="UP000267606"/>
    </source>
</evidence>
<dbReference type="WBParaSite" id="OFLC_0000713201-mRNA-1">
    <property type="protein sequence ID" value="OFLC_0000713201-mRNA-1"/>
    <property type="gene ID" value="OFLC_0000713201"/>
</dbReference>